<name>A0AA86QDM5_9EUKA</name>
<feature type="compositionally biased region" description="Polar residues" evidence="1">
    <location>
        <begin position="263"/>
        <end position="283"/>
    </location>
</feature>
<dbReference type="AlphaFoldDB" id="A0AA86QDM5"/>
<dbReference type="EMBL" id="CAXDID020000121">
    <property type="protein sequence ID" value="CAL6032071.1"/>
    <property type="molecule type" value="Genomic_DNA"/>
</dbReference>
<evidence type="ECO:0000256" key="1">
    <source>
        <dbReference type="SAM" id="MobiDB-lite"/>
    </source>
</evidence>
<dbReference type="Proteomes" id="UP001642409">
    <property type="component" value="Unassembled WGS sequence"/>
</dbReference>
<feature type="region of interest" description="Disordered" evidence="1">
    <location>
        <begin position="259"/>
        <end position="315"/>
    </location>
</feature>
<evidence type="ECO:0000313" key="2">
    <source>
        <dbReference type="EMBL" id="CAI9950105.1"/>
    </source>
</evidence>
<proteinExistence type="predicted"/>
<sequence>MQTIKDQIALMRQTETPGQWVIAVQTPSGLAFQGQGSNGFNEFRHFLLPDIVAHIYYLVDKLQLPMLHQKYLCRALMITWIGSDSKVPIVDICKLTSSLAFQDTFSPVFASIFGRDVTKVQMAVQDILGPQLPHPSFKNLLEPLQNGFIVYTAKEKRQRPQIVTMVSQKQVKKLLTVSTSPNQLSPVQRSSLQRVNQPLVRQNPKLSQEVVKMQENLQRLEMSQPNAFRDELSDTLEENDIALIQSFVASMGIPKSKVLPKPMSSSTDGTFLTQLKPPSQKSGLNAERIKQDQQKKLEAEQQKKHQEQEKLKQQLLEKQKQQQQEKQNLLDLEKQQQIEKEAQKTKQTQQKLMTQTSLLETIQHKFTEQKMTQTNQFLVKSIHQMNDKPSPDNAKAVKQCLNKAAMAFLILESGKRGVMKKDFNQTLVAVKEFLPANADQVLKRLIQGANADISVDETVSQVDEWVTFLAKYLGI</sequence>
<accession>A0AA86QDM5</accession>
<evidence type="ECO:0000313" key="4">
    <source>
        <dbReference type="Proteomes" id="UP001642409"/>
    </source>
</evidence>
<feature type="compositionally biased region" description="Basic and acidic residues" evidence="1">
    <location>
        <begin position="287"/>
        <end position="315"/>
    </location>
</feature>
<keyword evidence="4" id="KW-1185">Reference proteome</keyword>
<dbReference type="EMBL" id="CATOUU010000806">
    <property type="protein sequence ID" value="CAI9950105.1"/>
    <property type="molecule type" value="Genomic_DNA"/>
</dbReference>
<comment type="caution">
    <text evidence="2">The sequence shown here is derived from an EMBL/GenBank/DDBJ whole genome shotgun (WGS) entry which is preliminary data.</text>
</comment>
<reference evidence="2" key="1">
    <citation type="submission" date="2023-06" db="EMBL/GenBank/DDBJ databases">
        <authorList>
            <person name="Kurt Z."/>
        </authorList>
    </citation>
    <scope>NUCLEOTIDE SEQUENCE</scope>
</reference>
<protein>
    <submittedName>
        <fullName evidence="2">Uncharacterized protein</fullName>
    </submittedName>
</protein>
<reference evidence="3 4" key="2">
    <citation type="submission" date="2024-07" db="EMBL/GenBank/DDBJ databases">
        <authorList>
            <person name="Akdeniz Z."/>
        </authorList>
    </citation>
    <scope>NUCLEOTIDE SEQUENCE [LARGE SCALE GENOMIC DNA]</scope>
</reference>
<organism evidence="2">
    <name type="scientific">Hexamita inflata</name>
    <dbReference type="NCBI Taxonomy" id="28002"/>
    <lineage>
        <taxon>Eukaryota</taxon>
        <taxon>Metamonada</taxon>
        <taxon>Diplomonadida</taxon>
        <taxon>Hexamitidae</taxon>
        <taxon>Hexamitinae</taxon>
        <taxon>Hexamita</taxon>
    </lineage>
</organism>
<evidence type="ECO:0000313" key="3">
    <source>
        <dbReference type="EMBL" id="CAL6032071.1"/>
    </source>
</evidence>
<gene>
    <name evidence="3" type="ORF">HINF_LOCUS34310</name>
    <name evidence="2" type="ORF">HINF_LOCUS37750</name>
</gene>